<protein>
    <submittedName>
        <fullName evidence="4 5">Antitermination protein</fullName>
    </submittedName>
</protein>
<evidence type="ECO:0000313" key="1">
    <source>
        <dbReference type="EMBL" id="EMJ5255461.1"/>
    </source>
</evidence>
<dbReference type="EMBL" id="CP107128">
    <property type="protein sequence ID" value="WLM93869.1"/>
    <property type="molecule type" value="Genomic_DNA"/>
</dbReference>
<dbReference type="AlphaFoldDB" id="A0A066T5N7"/>
<reference evidence="1" key="5">
    <citation type="submission" date="2024-02" db="EMBL/GenBank/DDBJ databases">
        <authorList>
            <consortium name="Clinical and Environmental Microbiology Branch: Whole genome sequencing antimicrobial resistance pathogens in the healthcare setting"/>
        </authorList>
    </citation>
    <scope>NUCLEOTIDE SEQUENCE</scope>
    <source>
        <strain evidence="1">1924188</strain>
    </source>
</reference>
<dbReference type="Proteomes" id="UP001285616">
    <property type="component" value="Unassembled WGS sequence"/>
</dbReference>
<reference evidence="4 6" key="2">
    <citation type="submission" date="2019-01" db="EMBL/GenBank/DDBJ databases">
        <title>Genomic analysis of febrile catheter-associated UTI E. coli isolates.</title>
        <authorList>
            <person name="Potter R."/>
            <person name="Zou Z."/>
            <person name="Henderson J."/>
            <person name="Dantas G."/>
        </authorList>
    </citation>
    <scope>NUCLEOTIDE SEQUENCE [LARGE SCALE GENOMIC DNA]</scope>
    <source>
        <strain evidence="4 6">29_CAASB</strain>
    </source>
</reference>
<evidence type="ECO:0000313" key="5">
    <source>
        <dbReference type="EMBL" id="WLM93869.1"/>
    </source>
</evidence>
<dbReference type="RefSeq" id="WP_000064384.1">
    <property type="nucleotide sequence ID" value="NZ_AP018784.2"/>
</dbReference>
<evidence type="ECO:0000313" key="6">
    <source>
        <dbReference type="Proteomes" id="UP000288730"/>
    </source>
</evidence>
<dbReference type="Proteomes" id="UP000288730">
    <property type="component" value="Unassembled WGS sequence"/>
</dbReference>
<dbReference type="InterPro" id="IPR010455">
    <property type="entry name" value="Phage_82_GpQ"/>
</dbReference>
<reference evidence="2" key="1">
    <citation type="journal article" date="2018" name="Genome Biol.">
        <title>SKESA: strategic k-mer extension for scrupulous assemblies.</title>
        <authorList>
            <person name="Souvorov A."/>
            <person name="Agarwala R."/>
            <person name="Lipman D.J."/>
        </authorList>
    </citation>
    <scope>NUCLEOTIDE SEQUENCE [LARGE SCALE GENOMIC DNA]</scope>
    <source>
        <strain evidence="3">C0382</strain>
        <strain evidence="2">EC00763</strain>
    </source>
</reference>
<dbReference type="Proteomes" id="UP001180189">
    <property type="component" value="Chromosome"/>
</dbReference>
<dbReference type="EMBL" id="DABCJL010000011">
    <property type="protein sequence ID" value="HAH7770683.1"/>
    <property type="molecule type" value="Genomic_DNA"/>
</dbReference>
<dbReference type="EMBL" id="SCJN01000025">
    <property type="protein sequence ID" value="RXD17393.1"/>
    <property type="molecule type" value="Genomic_DNA"/>
</dbReference>
<name>A0A066T5N7_ECOLX</name>
<dbReference type="Proteomes" id="UP000843571">
    <property type="component" value="Unassembled WGS sequence"/>
</dbReference>
<reference evidence="2" key="3">
    <citation type="submission" date="2019-12" db="EMBL/GenBank/DDBJ databases">
        <authorList>
            <consortium name="NCBI Pathogen Detection Project"/>
        </authorList>
    </citation>
    <scope>NUCLEOTIDE SEQUENCE</scope>
    <source>
        <strain evidence="3">C0382</strain>
        <strain evidence="2">EC00763</strain>
    </source>
</reference>
<proteinExistence type="predicted"/>
<dbReference type="EMBL" id="ABONVU020000015">
    <property type="protein sequence ID" value="EMJ5255461.1"/>
    <property type="molecule type" value="Genomic_DNA"/>
</dbReference>
<organism evidence="4 6">
    <name type="scientific">Escherichia coli</name>
    <dbReference type="NCBI Taxonomy" id="562"/>
    <lineage>
        <taxon>Bacteria</taxon>
        <taxon>Pseudomonadati</taxon>
        <taxon>Pseudomonadota</taxon>
        <taxon>Gammaproteobacteria</taxon>
        <taxon>Enterobacterales</taxon>
        <taxon>Enterobacteriaceae</taxon>
        <taxon>Escherichia</taxon>
    </lineage>
</organism>
<evidence type="ECO:0000313" key="2">
    <source>
        <dbReference type="EMBL" id="HAH4524736.1"/>
    </source>
</evidence>
<accession>A0A066T5N7</accession>
<dbReference type="Pfam" id="PF06323">
    <property type="entry name" value="Phage_antiter_Q"/>
    <property type="match status" value="1"/>
</dbReference>
<gene>
    <name evidence="4" type="ORF">EPS76_05415</name>
    <name evidence="2" type="ORF">GRC73_12035</name>
    <name evidence="3" type="ORF">HIE29_004173</name>
    <name evidence="5" type="ORF">OGM49_14030</name>
    <name evidence="1" type="ORF">R8O40_003744</name>
</gene>
<evidence type="ECO:0000313" key="4">
    <source>
        <dbReference type="EMBL" id="RXD17393.1"/>
    </source>
</evidence>
<reference evidence="5" key="4">
    <citation type="journal article" date="2023" name="Microorganisms">
        <title>Comparative Genomic Analysis of ST131 Subclade C2 of ESBL-Producing E. coli Isolates from Patients with Recurrent and Sporadic Urinary Tract Infections.</title>
        <authorList>
            <person name="Jaen-Luchoro D."/>
            <person name="Kahnamouei A."/>
            <person name="Yazdanshenas S."/>
            <person name="Lindblom A."/>
            <person name="Samuelsson E."/>
            <person name="Ahren C."/>
            <person name="Karami N."/>
        </authorList>
    </citation>
    <scope>NUCLEOTIDE SEQUENCE</scope>
    <source>
        <strain evidence="5">S7</strain>
    </source>
</reference>
<sequence>MSNEYLLEYTRIKLRAALRDLSGGSKGQLEALCEHPPADKNAYPRKHIHRVQLEDRTVDALVTPVYALESFSRRRPAPPMSDFEFADSSWRRSVNSLDASQQAWLRYCYGGNLAFKHQTAICEAVWSRYKGNIPASTQRKVVKRLLSLVWLSVQAVAAANKREDFKEMAGSTLAGMLSVSRSTWCETYSLHWVGMKEAVRALDEVALLATLHHYQNHLDDVCV</sequence>
<dbReference type="EMBL" id="DABBJX010000011">
    <property type="protein sequence ID" value="HAH4524736.1"/>
    <property type="molecule type" value="Genomic_DNA"/>
</dbReference>
<evidence type="ECO:0000313" key="3">
    <source>
        <dbReference type="EMBL" id="HAH7770683.1"/>
    </source>
</evidence>